<feature type="region of interest" description="Disordered" evidence="1">
    <location>
        <begin position="984"/>
        <end position="1048"/>
    </location>
</feature>
<keyword evidence="4" id="KW-1185">Reference proteome</keyword>
<dbReference type="InterPro" id="IPR024983">
    <property type="entry name" value="CHAT_dom"/>
</dbReference>
<feature type="compositionally biased region" description="Basic residues" evidence="1">
    <location>
        <begin position="984"/>
        <end position="999"/>
    </location>
</feature>
<comment type="caution">
    <text evidence="3">The sequence shown here is derived from an EMBL/GenBank/DDBJ whole genome shotgun (WGS) entry which is preliminary data.</text>
</comment>
<dbReference type="AlphaFoldDB" id="A0AAD7NBZ3"/>
<dbReference type="Pfam" id="PF12770">
    <property type="entry name" value="CHAT"/>
    <property type="match status" value="1"/>
</dbReference>
<feature type="domain" description="CHAT" evidence="2">
    <location>
        <begin position="404"/>
        <end position="554"/>
    </location>
</feature>
<feature type="region of interest" description="Disordered" evidence="1">
    <location>
        <begin position="830"/>
        <end position="923"/>
    </location>
</feature>
<dbReference type="Proteomes" id="UP001215280">
    <property type="component" value="Unassembled WGS sequence"/>
</dbReference>
<dbReference type="EMBL" id="JARJLG010000067">
    <property type="protein sequence ID" value="KAJ7754382.1"/>
    <property type="molecule type" value="Genomic_DNA"/>
</dbReference>
<feature type="region of interest" description="Disordered" evidence="1">
    <location>
        <begin position="937"/>
        <end position="956"/>
    </location>
</feature>
<dbReference type="Gene3D" id="1.25.40.10">
    <property type="entry name" value="Tetratricopeptide repeat domain"/>
    <property type="match status" value="1"/>
</dbReference>
<feature type="compositionally biased region" description="Basic and acidic residues" evidence="1">
    <location>
        <begin position="730"/>
        <end position="757"/>
    </location>
</feature>
<feature type="compositionally biased region" description="Basic and acidic residues" evidence="1">
    <location>
        <begin position="892"/>
        <end position="902"/>
    </location>
</feature>
<protein>
    <submittedName>
        <fullName evidence="3">CHAT domain-containing protein</fullName>
    </submittedName>
</protein>
<feature type="compositionally biased region" description="Basic and acidic residues" evidence="1">
    <location>
        <begin position="1007"/>
        <end position="1025"/>
    </location>
</feature>
<feature type="region of interest" description="Disordered" evidence="1">
    <location>
        <begin position="706"/>
        <end position="773"/>
    </location>
</feature>
<organism evidence="3 4">
    <name type="scientific">Mycena maculata</name>
    <dbReference type="NCBI Taxonomy" id="230809"/>
    <lineage>
        <taxon>Eukaryota</taxon>
        <taxon>Fungi</taxon>
        <taxon>Dikarya</taxon>
        <taxon>Basidiomycota</taxon>
        <taxon>Agaricomycotina</taxon>
        <taxon>Agaricomycetes</taxon>
        <taxon>Agaricomycetidae</taxon>
        <taxon>Agaricales</taxon>
        <taxon>Marasmiineae</taxon>
        <taxon>Mycenaceae</taxon>
        <taxon>Mycena</taxon>
    </lineage>
</organism>
<evidence type="ECO:0000313" key="3">
    <source>
        <dbReference type="EMBL" id="KAJ7754382.1"/>
    </source>
</evidence>
<gene>
    <name evidence="3" type="ORF">DFH07DRAFT_941066</name>
</gene>
<name>A0AAD7NBZ3_9AGAR</name>
<sequence>MQKFQETVDLTPVDHPLHLQGLAVSLSDWYNQSRDLEATVYRFQEAVDLTPADHPDRLWCLQSLGGSLRDRYWQLGDWGDYEAAIRIFQETLDLVPVDYADRPGCLQNLARSFSDQYRKLGDPKDLENVHHHYAASFTTFALNEPEASWRAALIWAQFSNEFEVSFVFTAYKAAFQLLPEILWMGNTIPLKFAVEILEQGLGITFQQILQLKPDVDKLLPEQAAELQQFSFQLYSGTAVNPREVAAKRKHLLDVIHKQPGLDYFMLPKPYSALAHATHQGPVVILNSDVHDCDGIIILNPTSEPVHVSFSSVTLEQLHSWQNILKKLLGRCNVRTRDGTAATRLFGHREGFKSKAISECFEALLTWLWKDVVDPVYQVLASHGRLWWLPTATLGSLLESQSKKEASSDPGKVGVVGVTHTGRDGKNYLKGVKQEIQKIGSIIKTPGLQCLEGEHATPDAVKLQLEDCSWVHLACHGTQDLVNPTKSRLLLYEGSLDLETILQMPLPNAEFVFLAACQTVMGDADLVNESFHLGGGYIAAGFRSAIGTLWSMNDEDGSSIHTCFAMVDSPMPVILPGMFHMNGGSHSFIWEYEYNSDAACEINVAGIYSITAFPPPVDRPWSTSVYLCLPSVYPGRQPLSTSIYLSLPGYTDPVHPCQANLGSPHLRFTPDYVYLGLRSVYPVSTPVDRGSVYWGLERSEFDQKSPLAAAEKRRLRRNSSTNGEFPNLDSGGEKKVPRDRDPKSSESGGKDMHNRAPDVEGDFGNGSLSGSRTEVCARRGGPAMKGAECEAHKMDSHAMVQRGKLGVNVGANAVNGAEEAGLSAAAGWSATRARTSLPPPSRPSGCRSRPGAAAVYHPAREHTSYLQSSVTHHEARSSNAPLLPQARRTPPTVEERSRNEEVARSPSTPCSRPSHPSPEQEYEEPALARMRPIISINAGDRALPPKSVHRHTPRSQAYIENPARPELLDLLRACMAAAGAEGPWRRRMTGAARKRERRRPQGGPDSEMADKGEDMDTLAIKDEGHTPGRLRSKTTVKLASAARPAGRPALHTRAAPWGLESRGCARGPRVVESSGVETSSYAGRAPDGKGRSVKRFRTLQCSALHRARHHERQARGALLRESTTFTQPSRLAGPESLVATPRLPSAGGERISVGAMEQTTTSTRCATRRTARLGHHTRRARHTPSGALHHHFVRDDSRDGVPWTVQKRRRGTSDGVMMACKADVIHASRRVALHRCECVALPDEATLLQFLPAPWDVGNSGGMSASGYLRREAG</sequence>
<proteinExistence type="predicted"/>
<reference evidence="3" key="1">
    <citation type="submission" date="2023-03" db="EMBL/GenBank/DDBJ databases">
        <title>Massive genome expansion in bonnet fungi (Mycena s.s.) driven by repeated elements and novel gene families across ecological guilds.</title>
        <authorList>
            <consortium name="Lawrence Berkeley National Laboratory"/>
            <person name="Harder C.B."/>
            <person name="Miyauchi S."/>
            <person name="Viragh M."/>
            <person name="Kuo A."/>
            <person name="Thoen E."/>
            <person name="Andreopoulos B."/>
            <person name="Lu D."/>
            <person name="Skrede I."/>
            <person name="Drula E."/>
            <person name="Henrissat B."/>
            <person name="Morin E."/>
            <person name="Kohler A."/>
            <person name="Barry K."/>
            <person name="LaButti K."/>
            <person name="Morin E."/>
            <person name="Salamov A."/>
            <person name="Lipzen A."/>
            <person name="Mereny Z."/>
            <person name="Hegedus B."/>
            <person name="Baldrian P."/>
            <person name="Stursova M."/>
            <person name="Weitz H."/>
            <person name="Taylor A."/>
            <person name="Grigoriev I.V."/>
            <person name="Nagy L.G."/>
            <person name="Martin F."/>
            <person name="Kauserud H."/>
        </authorList>
    </citation>
    <scope>NUCLEOTIDE SEQUENCE</scope>
    <source>
        <strain evidence="3">CBHHK188m</strain>
    </source>
</reference>
<accession>A0AAD7NBZ3</accession>
<dbReference type="InterPro" id="IPR011990">
    <property type="entry name" value="TPR-like_helical_dom_sf"/>
</dbReference>
<evidence type="ECO:0000256" key="1">
    <source>
        <dbReference type="SAM" id="MobiDB-lite"/>
    </source>
</evidence>
<evidence type="ECO:0000259" key="2">
    <source>
        <dbReference type="Pfam" id="PF12770"/>
    </source>
</evidence>
<evidence type="ECO:0000313" key="4">
    <source>
        <dbReference type="Proteomes" id="UP001215280"/>
    </source>
</evidence>